<protein>
    <submittedName>
        <fullName evidence="2">Diguanylate cyclase</fullName>
    </submittedName>
</protein>
<dbReference type="PANTHER" id="PTHR45138">
    <property type="entry name" value="REGULATORY COMPONENTS OF SENSORY TRANSDUCTION SYSTEM"/>
    <property type="match status" value="1"/>
</dbReference>
<dbReference type="Pfam" id="PF01590">
    <property type="entry name" value="GAF"/>
    <property type="match status" value="1"/>
</dbReference>
<dbReference type="Pfam" id="PF00990">
    <property type="entry name" value="GGDEF"/>
    <property type="match status" value="1"/>
</dbReference>
<dbReference type="InterPro" id="IPR003018">
    <property type="entry name" value="GAF"/>
</dbReference>
<evidence type="ECO:0000313" key="3">
    <source>
        <dbReference type="Proteomes" id="UP000193622"/>
    </source>
</evidence>
<dbReference type="InterPro" id="IPR043128">
    <property type="entry name" value="Rev_trsase/Diguanyl_cyclase"/>
</dbReference>
<evidence type="ECO:0000259" key="1">
    <source>
        <dbReference type="PROSITE" id="PS50887"/>
    </source>
</evidence>
<dbReference type="Gene3D" id="3.30.450.40">
    <property type="match status" value="1"/>
</dbReference>
<gene>
    <name evidence="2" type="ORF">AWC12_13185</name>
</gene>
<dbReference type="RefSeq" id="WP_085174571.1">
    <property type="nucleotide sequence ID" value="NZ_LQPC01000028.1"/>
</dbReference>
<dbReference type="InterPro" id="IPR029016">
    <property type="entry name" value="GAF-like_dom_sf"/>
</dbReference>
<dbReference type="SMART" id="SM00267">
    <property type="entry name" value="GGDEF"/>
    <property type="match status" value="1"/>
</dbReference>
<accession>A0A1X1WQA5</accession>
<dbReference type="SUPFAM" id="SSF55781">
    <property type="entry name" value="GAF domain-like"/>
    <property type="match status" value="1"/>
</dbReference>
<evidence type="ECO:0000313" key="2">
    <source>
        <dbReference type="EMBL" id="ORV88816.1"/>
    </source>
</evidence>
<dbReference type="InterPro" id="IPR000160">
    <property type="entry name" value="GGDEF_dom"/>
</dbReference>
<dbReference type="InterPro" id="IPR029787">
    <property type="entry name" value="Nucleotide_cyclase"/>
</dbReference>
<dbReference type="AlphaFoldDB" id="A0A1X1WQA5"/>
<dbReference type="GO" id="GO:0005886">
    <property type="term" value="C:plasma membrane"/>
    <property type="evidence" value="ECO:0007669"/>
    <property type="project" value="TreeGrafter"/>
</dbReference>
<dbReference type="PANTHER" id="PTHR45138:SF24">
    <property type="entry name" value="DIGUANYLATE CYCLASE DGCC-RELATED"/>
    <property type="match status" value="1"/>
</dbReference>
<dbReference type="SUPFAM" id="SSF55073">
    <property type="entry name" value="Nucleotide cyclase"/>
    <property type="match status" value="1"/>
</dbReference>
<comment type="caution">
    <text evidence="2">The sequence shown here is derived from an EMBL/GenBank/DDBJ whole genome shotgun (WGS) entry which is preliminary data.</text>
</comment>
<proteinExistence type="predicted"/>
<dbReference type="Proteomes" id="UP000193622">
    <property type="component" value="Unassembled WGS sequence"/>
</dbReference>
<dbReference type="PROSITE" id="PS50887">
    <property type="entry name" value="GGDEF"/>
    <property type="match status" value="1"/>
</dbReference>
<organism evidence="2 3">
    <name type="scientific">Mycolicibacterium iranicum</name>
    <name type="common">Mycobacterium iranicum</name>
    <dbReference type="NCBI Taxonomy" id="912594"/>
    <lineage>
        <taxon>Bacteria</taxon>
        <taxon>Bacillati</taxon>
        <taxon>Actinomycetota</taxon>
        <taxon>Actinomycetes</taxon>
        <taxon>Mycobacteriales</taxon>
        <taxon>Mycobacteriaceae</taxon>
        <taxon>Mycolicibacterium</taxon>
    </lineage>
</organism>
<name>A0A1X1WQA5_MYCIR</name>
<dbReference type="NCBIfam" id="TIGR00254">
    <property type="entry name" value="GGDEF"/>
    <property type="match status" value="1"/>
</dbReference>
<dbReference type="CDD" id="cd01949">
    <property type="entry name" value="GGDEF"/>
    <property type="match status" value="1"/>
</dbReference>
<dbReference type="GO" id="GO:0043709">
    <property type="term" value="P:cell adhesion involved in single-species biofilm formation"/>
    <property type="evidence" value="ECO:0007669"/>
    <property type="project" value="TreeGrafter"/>
</dbReference>
<feature type="domain" description="GGDEF" evidence="1">
    <location>
        <begin position="220"/>
        <end position="349"/>
    </location>
</feature>
<dbReference type="EMBL" id="LQPC01000028">
    <property type="protein sequence ID" value="ORV88816.1"/>
    <property type="molecule type" value="Genomic_DNA"/>
</dbReference>
<sequence>MHGVGDGGSGLAERDAADELPVLKALLHISEAVSRANYFDEVLEVVAEQARAALGTAALTITRWERDRAALRTLINVGDLAPHQQRWPVDDFYEVTPESNVHTLLSRGIAYTNALDDEDCPVESVLALESVGKEAELAVPVMVGDSMWGLIWATGDDGRRFDHGDKQLIQAIAAHAAMAIGRSELLTTVWRYAFEDPLTGIANRRAIDQYLAEIDWDNTDSVVALLCDLDGFKRINDRDGHPAGDRLLRDVARELEHMSVAIGGSIAARLGGDEFCVVLRDATLASAQIFAIDATKAIREAAVTEVSLSWGAATTGQGIRSGSDLLAAADAALMEAKRQGPARYSTVVATSAVAGGIDRRDRDAGRPIGIDRLAAVVVGILDSRPDLTVPEALEILAMQVQQVCGTAAWVISGCTEDHDVLQRIRGVDCVRQEESGLSVMTDLGPEFYTLTDYPATVQALAEGTCFVAAIGLDDSDPAETALLAKLGYQAVLGIGLPAGQQCFLLEFYSHDGHQILAEIASLVKVLATYCVSRLTETRRPHRRA</sequence>
<dbReference type="GO" id="GO:0052621">
    <property type="term" value="F:diguanylate cyclase activity"/>
    <property type="evidence" value="ECO:0007669"/>
    <property type="project" value="TreeGrafter"/>
</dbReference>
<dbReference type="InterPro" id="IPR050469">
    <property type="entry name" value="Diguanylate_Cyclase"/>
</dbReference>
<dbReference type="Gene3D" id="3.30.70.270">
    <property type="match status" value="1"/>
</dbReference>
<dbReference type="SMART" id="SM00065">
    <property type="entry name" value="GAF"/>
    <property type="match status" value="1"/>
</dbReference>
<reference evidence="2 3" key="1">
    <citation type="submission" date="2016-01" db="EMBL/GenBank/DDBJ databases">
        <title>The new phylogeny of the genus Mycobacterium.</title>
        <authorList>
            <person name="Tarcisio F."/>
            <person name="Conor M."/>
            <person name="Antonella G."/>
            <person name="Elisabetta G."/>
            <person name="Giulia F.S."/>
            <person name="Sara T."/>
            <person name="Anna F."/>
            <person name="Clotilde B."/>
            <person name="Roberto B."/>
            <person name="Veronica D.S."/>
            <person name="Fabio R."/>
            <person name="Monica P."/>
            <person name="Olivier J."/>
            <person name="Enrico T."/>
            <person name="Nicola S."/>
        </authorList>
    </citation>
    <scope>NUCLEOTIDE SEQUENCE [LARGE SCALE GENOMIC DNA]</scope>
    <source>
        <strain evidence="2 3">DSM 45541</strain>
    </source>
</reference>
<dbReference type="GO" id="GO:1902201">
    <property type="term" value="P:negative regulation of bacterial-type flagellum-dependent cell motility"/>
    <property type="evidence" value="ECO:0007669"/>
    <property type="project" value="TreeGrafter"/>
</dbReference>